<keyword evidence="1" id="KW-0472">Membrane</keyword>
<dbReference type="InterPro" id="IPR018620">
    <property type="entry name" value="Ubiquitin3-bd_protein_But2_C"/>
</dbReference>
<organism evidence="3 4">
    <name type="scientific">Hypholoma sublateritium (strain FD-334 SS-4)</name>
    <dbReference type="NCBI Taxonomy" id="945553"/>
    <lineage>
        <taxon>Eukaryota</taxon>
        <taxon>Fungi</taxon>
        <taxon>Dikarya</taxon>
        <taxon>Basidiomycota</taxon>
        <taxon>Agaricomycotina</taxon>
        <taxon>Agaricomycetes</taxon>
        <taxon>Agaricomycetidae</taxon>
        <taxon>Agaricales</taxon>
        <taxon>Agaricineae</taxon>
        <taxon>Strophariaceae</taxon>
        <taxon>Hypholoma</taxon>
    </lineage>
</organism>
<dbReference type="Proteomes" id="UP000054270">
    <property type="component" value="Unassembled WGS sequence"/>
</dbReference>
<keyword evidence="1" id="KW-0812">Transmembrane</keyword>
<feature type="transmembrane region" description="Helical" evidence="1">
    <location>
        <begin position="6"/>
        <end position="24"/>
    </location>
</feature>
<protein>
    <recommendedName>
        <fullName evidence="2">Ubiquitin 3 binding protein But2 C-terminal domain-containing protein</fullName>
    </recommendedName>
</protein>
<sequence length="273" mass="31153">MLTGVFLFFILDIVAFICIGKLLLDAKRSISDLDNLDFKDPYVGLDKLYGSRRVNSSRYNSVINEPRLSAQISPEQANEVFPIDSHRWLSDFGLLSPPDRRFQVSSKKKIVTVVQFNILDYGMENCSLKIRLPRRGDKLPHPYTLPSMWDTVPLDVCELDVKRPLKEWSISWATRPDCIRSLGTASAKVGGEFEIRNFSCKSGSFVGYQISCSQPSPQCDLDVWTNQNATWGEFVLFSPSVQENTETRFLRHFHRAASDLTVACFCLYLYSRI</sequence>
<dbReference type="EMBL" id="KN817580">
    <property type="protein sequence ID" value="KJA19231.1"/>
    <property type="molecule type" value="Genomic_DNA"/>
</dbReference>
<dbReference type="STRING" id="945553.A0A0D2NR99"/>
<gene>
    <name evidence="3" type="ORF">HYPSUDRAFT_144067</name>
</gene>
<evidence type="ECO:0000313" key="3">
    <source>
        <dbReference type="EMBL" id="KJA19231.1"/>
    </source>
</evidence>
<proteinExistence type="predicted"/>
<dbReference type="Pfam" id="PF09792">
    <property type="entry name" value="But2"/>
    <property type="match status" value="1"/>
</dbReference>
<dbReference type="OMA" id="FGMEDCA"/>
<accession>A0A0D2NR99</accession>
<keyword evidence="4" id="KW-1185">Reference proteome</keyword>
<evidence type="ECO:0000256" key="1">
    <source>
        <dbReference type="SAM" id="Phobius"/>
    </source>
</evidence>
<evidence type="ECO:0000259" key="2">
    <source>
        <dbReference type="Pfam" id="PF09792"/>
    </source>
</evidence>
<dbReference type="AlphaFoldDB" id="A0A0D2NR99"/>
<feature type="domain" description="Ubiquitin 3 binding protein But2 C-terminal" evidence="2">
    <location>
        <begin position="103"/>
        <end position="213"/>
    </location>
</feature>
<keyword evidence="1" id="KW-1133">Transmembrane helix</keyword>
<name>A0A0D2NR99_HYPSF</name>
<evidence type="ECO:0000313" key="4">
    <source>
        <dbReference type="Proteomes" id="UP000054270"/>
    </source>
</evidence>
<reference evidence="4" key="1">
    <citation type="submission" date="2014-04" db="EMBL/GenBank/DDBJ databases">
        <title>Evolutionary Origins and Diversification of the Mycorrhizal Mutualists.</title>
        <authorList>
            <consortium name="DOE Joint Genome Institute"/>
            <consortium name="Mycorrhizal Genomics Consortium"/>
            <person name="Kohler A."/>
            <person name="Kuo A."/>
            <person name="Nagy L.G."/>
            <person name="Floudas D."/>
            <person name="Copeland A."/>
            <person name="Barry K.W."/>
            <person name="Cichocki N."/>
            <person name="Veneault-Fourrey C."/>
            <person name="LaButti K."/>
            <person name="Lindquist E.A."/>
            <person name="Lipzen A."/>
            <person name="Lundell T."/>
            <person name="Morin E."/>
            <person name="Murat C."/>
            <person name="Riley R."/>
            <person name="Ohm R."/>
            <person name="Sun H."/>
            <person name="Tunlid A."/>
            <person name="Henrissat B."/>
            <person name="Grigoriev I.V."/>
            <person name="Hibbett D.S."/>
            <person name="Martin F."/>
        </authorList>
    </citation>
    <scope>NUCLEOTIDE SEQUENCE [LARGE SCALE GENOMIC DNA]</scope>
    <source>
        <strain evidence="4">FD-334 SS-4</strain>
    </source>
</reference>
<dbReference type="OrthoDB" id="61113at2759"/>